<feature type="transmembrane region" description="Helical" evidence="1">
    <location>
        <begin position="392"/>
        <end position="411"/>
    </location>
</feature>
<dbReference type="Proteomes" id="UP001230951">
    <property type="component" value="Unassembled WGS sequence"/>
</dbReference>
<dbReference type="RefSeq" id="WP_306960573.1">
    <property type="nucleotide sequence ID" value="NZ_JAUSRG010000003.1"/>
</dbReference>
<protein>
    <submittedName>
        <fullName evidence="2">Tetratricopeptide (TPR) repeat protein</fullName>
    </submittedName>
</protein>
<keyword evidence="1" id="KW-1133">Transmembrane helix</keyword>
<keyword evidence="4" id="KW-1185">Reference proteome</keyword>
<reference evidence="2 4" key="1">
    <citation type="submission" date="2023-07" db="EMBL/GenBank/DDBJ databases">
        <title>Sorghum-associated microbial communities from plants grown in Nebraska, USA.</title>
        <authorList>
            <person name="Schachtman D."/>
        </authorList>
    </citation>
    <scope>NUCLEOTIDE SEQUENCE</scope>
    <source>
        <strain evidence="2">DS1006</strain>
        <strain evidence="3 4">DS1016</strain>
    </source>
</reference>
<keyword evidence="1" id="KW-0472">Membrane</keyword>
<dbReference type="EMBL" id="JAUSTF010000004">
    <property type="protein sequence ID" value="MDQ0180862.1"/>
    <property type="molecule type" value="Genomic_DNA"/>
</dbReference>
<evidence type="ECO:0000313" key="5">
    <source>
        <dbReference type="Proteomes" id="UP001242995"/>
    </source>
</evidence>
<feature type="transmembrane region" description="Helical" evidence="1">
    <location>
        <begin position="246"/>
        <end position="265"/>
    </location>
</feature>
<feature type="transmembrane region" description="Helical" evidence="1">
    <location>
        <begin position="286"/>
        <end position="306"/>
    </location>
</feature>
<gene>
    <name evidence="2" type="ORF">J2S90_001664</name>
    <name evidence="3" type="ORF">J2S93_002289</name>
</gene>
<evidence type="ECO:0000256" key="1">
    <source>
        <dbReference type="SAM" id="Phobius"/>
    </source>
</evidence>
<proteinExistence type="predicted"/>
<dbReference type="SUPFAM" id="SSF48452">
    <property type="entry name" value="TPR-like"/>
    <property type="match status" value="1"/>
</dbReference>
<comment type="caution">
    <text evidence="2">The sequence shown here is derived from an EMBL/GenBank/DDBJ whole genome shotgun (WGS) entry which is preliminary data.</text>
</comment>
<feature type="transmembrane region" description="Helical" evidence="1">
    <location>
        <begin position="363"/>
        <end position="380"/>
    </location>
</feature>
<dbReference type="EMBL" id="JAUSRG010000003">
    <property type="protein sequence ID" value="MDP9904709.1"/>
    <property type="molecule type" value="Genomic_DNA"/>
</dbReference>
<evidence type="ECO:0000313" key="4">
    <source>
        <dbReference type="Proteomes" id="UP001230951"/>
    </source>
</evidence>
<sequence>MSDGIGAAAARADVLLEAGRSEEALSLARSAFSPDADHPGLRRVIGLALVELDRFEEAVDFTSGALARKPEDILNLELHREALRGSGDMAGAEAIARQALTLAPDALHLRLALASILLSKDRAGLLEAQALTESVLSVAPDNIDAIDSAARIHYNLGDLAAHGQMVQRGLQISPRNPELLLLAAIDTTADAKGRRGALKAVLSDQPMSRPARKEMATQLWTEWSRSARATWAAALLLVTTVPFHNALLAAGMVLVPATLVFRTVTWWRIRRFIPSAYAQRARKADVVASGALFASLFALVACYAAGSSISSSTFFPLTAGLGLLAALSASVAGARIPYAIARTAGLPVQASGMISMVRERKKWWWLLRAAQYGGILAWNLAGHPWSPSGGLFLMSVGVGWLAVFPWAVALVKETGWADRSTRSLVLWSGALALLDTTVGVFLVAAGGSKDA</sequence>
<accession>A0AAW8DHR2</accession>
<keyword evidence="1" id="KW-0812">Transmembrane</keyword>
<evidence type="ECO:0000313" key="3">
    <source>
        <dbReference type="EMBL" id="MDQ0180862.1"/>
    </source>
</evidence>
<name>A0AAW8DHR2_9MICC</name>
<feature type="transmembrane region" description="Helical" evidence="1">
    <location>
        <begin position="312"/>
        <end position="332"/>
    </location>
</feature>
<organism evidence="2 5">
    <name type="scientific">Arthrobacter bambusae</name>
    <dbReference type="NCBI Taxonomy" id="1338426"/>
    <lineage>
        <taxon>Bacteria</taxon>
        <taxon>Bacillati</taxon>
        <taxon>Actinomycetota</taxon>
        <taxon>Actinomycetes</taxon>
        <taxon>Micrococcales</taxon>
        <taxon>Micrococcaceae</taxon>
        <taxon>Arthrobacter</taxon>
    </lineage>
</organism>
<dbReference type="AlphaFoldDB" id="A0AAW8DHR2"/>
<dbReference type="Gene3D" id="1.25.40.10">
    <property type="entry name" value="Tetratricopeptide repeat domain"/>
    <property type="match status" value="1"/>
</dbReference>
<dbReference type="Proteomes" id="UP001242995">
    <property type="component" value="Unassembled WGS sequence"/>
</dbReference>
<dbReference type="InterPro" id="IPR011990">
    <property type="entry name" value="TPR-like_helical_dom_sf"/>
</dbReference>
<evidence type="ECO:0000313" key="2">
    <source>
        <dbReference type="EMBL" id="MDP9904709.1"/>
    </source>
</evidence>
<feature type="transmembrane region" description="Helical" evidence="1">
    <location>
        <begin position="423"/>
        <end position="445"/>
    </location>
</feature>